<dbReference type="PANTHER" id="PTHR10887:SF522">
    <property type="entry name" value="P-LOOP CONTAINING NUCLEOSIDE TRIPHOSPHATE HYDROLASES SUPERFAMILY PROTEIN"/>
    <property type="match status" value="1"/>
</dbReference>
<evidence type="ECO:0000256" key="5">
    <source>
        <dbReference type="SAM" id="MobiDB-lite"/>
    </source>
</evidence>
<dbReference type="AlphaFoldDB" id="A0AAP0CSK9"/>
<keyword evidence="1" id="KW-0547">Nucleotide-binding</keyword>
<dbReference type="InterPro" id="IPR027417">
    <property type="entry name" value="P-loop_NTPase"/>
</dbReference>
<proteinExistence type="predicted"/>
<sequence>MPTSVMSVEVAKEMVLFVESFKSLSKSIKETVTMKQFHAFRSQSLKLRCLQERLKLPEFKGEYEIRRFCLVHASLIFCTASGSVNMPTEYFGKFLVIDEAAQLKECESVIPLQLDGVRHVILVGDERQLPAMVQSKMSEKAEFARSLFERLVLLGRKKHLLNVQYRMHPSISQFPNREFYNKSILDGVNVKSKAHEKHFLEGNMYGSYSFINVTSAKEELDSSHSTENATEVAVVDEIVARLFKEAFARKQRVSVGCISPYKAQVNAILEKIGMRYTGYNYFTVNVRSVDGFQGSEEDVIIISTVRCNSKGSIGFLSNHQRTNVALTRARYCLWILGNESTLINSGTIWKQLVLDAKNRGCFYNASEDKNLAEAVMFSLFELGQLDSLFTSDSLLFKEANWQVKFSGTFLKTIARLTSHEICKKVISLLIKLAGGWREPEKEGNFKVSTERTCTLLEKYKVTHDLHLIWAVDIVEQDSRCIQVLKVLDVLPATKFEELSKILMEKYFGNYTVNMMSRCKKRRTEGNLVLPFTWPMTSDTFQSWSLANQLAAPSLMNQSTSSSRASNERRFDSRRSKRYGHSRSHGRRSRWNLVLPFTWSMNSDRDQSWSLANQLAAPSLMNQYTSSSRASNEWRFGSRRFKRYGHSRYHGRRSRW</sequence>
<feature type="compositionally biased region" description="Polar residues" evidence="5">
    <location>
        <begin position="554"/>
        <end position="564"/>
    </location>
</feature>
<dbReference type="InterPro" id="IPR047187">
    <property type="entry name" value="SF1_C_Upf1"/>
</dbReference>
<dbReference type="GO" id="GO:0005694">
    <property type="term" value="C:chromosome"/>
    <property type="evidence" value="ECO:0007669"/>
    <property type="project" value="UniProtKB-ARBA"/>
</dbReference>
<evidence type="ECO:0000256" key="4">
    <source>
        <dbReference type="ARBA" id="ARBA00022840"/>
    </source>
</evidence>
<dbReference type="CDD" id="cd18808">
    <property type="entry name" value="SF1_C_Upf1"/>
    <property type="match status" value="1"/>
</dbReference>
<evidence type="ECO:0000259" key="7">
    <source>
        <dbReference type="Pfam" id="PF13087"/>
    </source>
</evidence>
<feature type="compositionally biased region" description="Basic residues" evidence="5">
    <location>
        <begin position="574"/>
        <end position="583"/>
    </location>
</feature>
<accession>A0AAP0CSK9</accession>
<dbReference type="FunFam" id="3.40.50.300:FF:000326">
    <property type="entry name" value="P-loop containing nucleoside triphosphate hydrolase"/>
    <property type="match status" value="1"/>
</dbReference>
<evidence type="ECO:0000313" key="9">
    <source>
        <dbReference type="Proteomes" id="UP001408789"/>
    </source>
</evidence>
<keyword evidence="9" id="KW-1185">Reference proteome</keyword>
<dbReference type="EMBL" id="JBCNJP010000019">
    <property type="protein sequence ID" value="KAK9062134.1"/>
    <property type="molecule type" value="Genomic_DNA"/>
</dbReference>
<dbReference type="Pfam" id="PF13086">
    <property type="entry name" value="AAA_11"/>
    <property type="match status" value="1"/>
</dbReference>
<dbReference type="InterPro" id="IPR041677">
    <property type="entry name" value="DNA2/NAM7_AAA_11"/>
</dbReference>
<name>A0AAP0CSK9_9ASTR</name>
<feature type="domain" description="DNA2/NAM7 helicase-like C-terminal" evidence="7">
    <location>
        <begin position="144"/>
        <end position="339"/>
    </location>
</feature>
<dbReference type="Pfam" id="PF13087">
    <property type="entry name" value="AAA_12"/>
    <property type="match status" value="1"/>
</dbReference>
<dbReference type="InterPro" id="IPR045055">
    <property type="entry name" value="DNA2/NAM7-like"/>
</dbReference>
<feature type="domain" description="DNA2/NAM7 helicase helicase" evidence="6">
    <location>
        <begin position="39"/>
        <end position="136"/>
    </location>
</feature>
<dbReference type="SUPFAM" id="SSF52540">
    <property type="entry name" value="P-loop containing nucleoside triphosphate hydrolases"/>
    <property type="match status" value="1"/>
</dbReference>
<dbReference type="PANTHER" id="PTHR10887">
    <property type="entry name" value="DNA2/NAM7 HELICASE FAMILY"/>
    <property type="match status" value="1"/>
</dbReference>
<evidence type="ECO:0000256" key="2">
    <source>
        <dbReference type="ARBA" id="ARBA00022801"/>
    </source>
</evidence>
<protein>
    <recommendedName>
        <fullName evidence="10">Helicase MAGATAMA 3</fullName>
    </recommendedName>
</protein>
<dbReference type="InterPro" id="IPR041679">
    <property type="entry name" value="DNA2/NAM7-like_C"/>
</dbReference>
<keyword evidence="2" id="KW-0378">Hydrolase</keyword>
<comment type="caution">
    <text evidence="8">The sequence shown here is derived from an EMBL/GenBank/DDBJ whole genome shotgun (WGS) entry which is preliminary data.</text>
</comment>
<dbReference type="Proteomes" id="UP001408789">
    <property type="component" value="Unassembled WGS sequence"/>
</dbReference>
<evidence type="ECO:0000256" key="1">
    <source>
        <dbReference type="ARBA" id="ARBA00022741"/>
    </source>
</evidence>
<evidence type="ECO:0008006" key="10">
    <source>
        <dbReference type="Google" id="ProtNLM"/>
    </source>
</evidence>
<evidence type="ECO:0000256" key="3">
    <source>
        <dbReference type="ARBA" id="ARBA00022806"/>
    </source>
</evidence>
<dbReference type="Gene3D" id="3.40.50.300">
    <property type="entry name" value="P-loop containing nucleotide triphosphate hydrolases"/>
    <property type="match status" value="2"/>
</dbReference>
<feature type="region of interest" description="Disordered" evidence="5">
    <location>
        <begin position="554"/>
        <end position="583"/>
    </location>
</feature>
<dbReference type="GO" id="GO:0005524">
    <property type="term" value="F:ATP binding"/>
    <property type="evidence" value="ECO:0007669"/>
    <property type="project" value="UniProtKB-KW"/>
</dbReference>
<evidence type="ECO:0000259" key="6">
    <source>
        <dbReference type="Pfam" id="PF13086"/>
    </source>
</evidence>
<keyword evidence="3" id="KW-0347">Helicase</keyword>
<organism evidence="8 9">
    <name type="scientific">Deinandra increscens subsp. villosa</name>
    <dbReference type="NCBI Taxonomy" id="3103831"/>
    <lineage>
        <taxon>Eukaryota</taxon>
        <taxon>Viridiplantae</taxon>
        <taxon>Streptophyta</taxon>
        <taxon>Embryophyta</taxon>
        <taxon>Tracheophyta</taxon>
        <taxon>Spermatophyta</taxon>
        <taxon>Magnoliopsida</taxon>
        <taxon>eudicotyledons</taxon>
        <taxon>Gunneridae</taxon>
        <taxon>Pentapetalae</taxon>
        <taxon>asterids</taxon>
        <taxon>campanulids</taxon>
        <taxon>Asterales</taxon>
        <taxon>Asteraceae</taxon>
        <taxon>Asteroideae</taxon>
        <taxon>Heliantheae alliance</taxon>
        <taxon>Madieae</taxon>
        <taxon>Madiinae</taxon>
        <taxon>Deinandra</taxon>
    </lineage>
</organism>
<dbReference type="GO" id="GO:0004386">
    <property type="term" value="F:helicase activity"/>
    <property type="evidence" value="ECO:0007669"/>
    <property type="project" value="UniProtKB-KW"/>
</dbReference>
<keyword evidence="4" id="KW-0067">ATP-binding</keyword>
<reference evidence="8 9" key="1">
    <citation type="submission" date="2024-04" db="EMBL/GenBank/DDBJ databases">
        <title>The reference genome of an endangered Asteraceae, Deinandra increscens subsp. villosa, native to the Central Coast of California.</title>
        <authorList>
            <person name="Guilliams M."/>
            <person name="Hasenstab-Lehman K."/>
            <person name="Meyer R."/>
            <person name="Mcevoy S."/>
        </authorList>
    </citation>
    <scope>NUCLEOTIDE SEQUENCE [LARGE SCALE GENOMIC DNA]</scope>
    <source>
        <tissue evidence="8">Leaf</tissue>
    </source>
</reference>
<dbReference type="GO" id="GO:0016787">
    <property type="term" value="F:hydrolase activity"/>
    <property type="evidence" value="ECO:0007669"/>
    <property type="project" value="UniProtKB-KW"/>
</dbReference>
<gene>
    <name evidence="8" type="ORF">SSX86_019320</name>
</gene>
<evidence type="ECO:0000313" key="8">
    <source>
        <dbReference type="EMBL" id="KAK9062134.1"/>
    </source>
</evidence>